<evidence type="ECO:0000313" key="10">
    <source>
        <dbReference type="RefSeq" id="XP_022813944.1"/>
    </source>
</evidence>
<keyword evidence="4 8" id="KW-0808">Transferase</keyword>
<dbReference type="PROSITE" id="PS51257">
    <property type="entry name" value="PROKAR_LIPOPROTEIN"/>
    <property type="match status" value="1"/>
</dbReference>
<evidence type="ECO:0000256" key="5">
    <source>
        <dbReference type="ARBA" id="ARBA00022692"/>
    </source>
</evidence>
<evidence type="ECO:0000313" key="9">
    <source>
        <dbReference type="Proteomes" id="UP000301870"/>
    </source>
</evidence>
<dbReference type="PANTHER" id="PTHR21461">
    <property type="entry name" value="GLYCOSYLTRANSFERASE FAMILY 92 PROTEIN"/>
    <property type="match status" value="1"/>
</dbReference>
<dbReference type="GO" id="GO:0016020">
    <property type="term" value="C:membrane"/>
    <property type="evidence" value="ECO:0007669"/>
    <property type="project" value="UniProtKB-SubCell"/>
</dbReference>
<keyword evidence="5 8" id="KW-0812">Transmembrane</keyword>
<sequence length="556" mass="63792">MMPVNGRKFVRVVKYLLAGVTVFCVSWIACVNEWHAGVRWTSSRAQLGRAMSTMRTIVAYSEGKQAEMDRPTPLTCDSLPVFPKINHIDRSWPGEARNALEWQHVAGTRVSLYAAYYDERTAQRYVRILATFHGRNYSTEGALFCQTRLRNGNLIEDTVEVVAAKPLEIWWHKWDVTPSEVDTPLLLSCPLTEPLSGPSVVSVVTEPCDNPSNAFELKPIKDTNKRTRTFTICVKDMNFDKDISQSLVEWIETNKILGVDLIDMYVDEVTEKTKRILLHYQDKGLVRLFHVPIKHKSGRSLWQRRRDHILTYNDCLYRNIKESEYIVPLDIDEVVLPKIANTWPELLNRFNNYGWNSSERSSVMIQNVFFFDFMQEVDKYSSNGRGLKSKIYIKRDDVRIKDNDTLEIDEIELIVDSNNLSNEVIDDSQEDEVLYDKYKSRCGTKLPTPKLVKHIVSSAVISPIGFYSKSWMLTKKVLTAFNHYPLQSLGASGSVGWSAPFKEVQLNHYKESCNTTVVGECARYGRRARIDRAALRLRRQLTRALADAICTGINII</sequence>
<dbReference type="OrthoDB" id="7917939at2759"/>
<evidence type="ECO:0000256" key="2">
    <source>
        <dbReference type="ARBA" id="ARBA00007647"/>
    </source>
</evidence>
<dbReference type="InterPro" id="IPR008166">
    <property type="entry name" value="Glyco_transf_92"/>
</dbReference>
<feature type="transmembrane region" description="Helical" evidence="8">
    <location>
        <begin position="12"/>
        <end position="29"/>
    </location>
</feature>
<dbReference type="PANTHER" id="PTHR21461:SF69">
    <property type="entry name" value="GLYCOSYLTRANSFERASE FAMILY 92 PROTEIN"/>
    <property type="match status" value="1"/>
</dbReference>
<keyword evidence="9" id="KW-1185">Reference proteome</keyword>
<dbReference type="EC" id="2.4.1.-" evidence="8"/>
<dbReference type="AlphaFoldDB" id="A0A9J7IH26"/>
<evidence type="ECO:0000256" key="1">
    <source>
        <dbReference type="ARBA" id="ARBA00004167"/>
    </source>
</evidence>
<dbReference type="GO" id="GO:0005737">
    <property type="term" value="C:cytoplasm"/>
    <property type="evidence" value="ECO:0007669"/>
    <property type="project" value="TreeGrafter"/>
</dbReference>
<keyword evidence="3 8" id="KW-0328">Glycosyltransferase</keyword>
<comment type="similarity">
    <text evidence="2 8">Belongs to the glycosyltransferase 92 family.</text>
</comment>
<keyword evidence="7 8" id="KW-0472">Membrane</keyword>
<reference evidence="10" key="1">
    <citation type="submission" date="2025-08" db="UniProtKB">
        <authorList>
            <consortium name="RefSeq"/>
        </authorList>
    </citation>
    <scope>IDENTIFICATION</scope>
    <source>
        <strain evidence="10">Ishihara</strain>
        <tissue evidence="10">Whole body</tissue>
    </source>
</reference>
<accession>A0A9J7IH26</accession>
<dbReference type="KEGG" id="sliu:111347813"/>
<dbReference type="RefSeq" id="XP_022813944.1">
    <property type="nucleotide sequence ID" value="XM_022958176.1"/>
</dbReference>
<evidence type="ECO:0000256" key="7">
    <source>
        <dbReference type="ARBA" id="ARBA00023136"/>
    </source>
</evidence>
<proteinExistence type="inferred from homology"/>
<protein>
    <recommendedName>
        <fullName evidence="8">Glycosyltransferase family 92 protein</fullName>
        <ecNumber evidence="8">2.4.1.-</ecNumber>
    </recommendedName>
</protein>
<organism evidence="9 10">
    <name type="scientific">Spodoptera litura</name>
    <name type="common">Asian cotton leafworm</name>
    <dbReference type="NCBI Taxonomy" id="69820"/>
    <lineage>
        <taxon>Eukaryota</taxon>
        <taxon>Metazoa</taxon>
        <taxon>Ecdysozoa</taxon>
        <taxon>Arthropoda</taxon>
        <taxon>Hexapoda</taxon>
        <taxon>Insecta</taxon>
        <taxon>Pterygota</taxon>
        <taxon>Neoptera</taxon>
        <taxon>Endopterygota</taxon>
        <taxon>Lepidoptera</taxon>
        <taxon>Glossata</taxon>
        <taxon>Ditrysia</taxon>
        <taxon>Noctuoidea</taxon>
        <taxon>Noctuidae</taxon>
        <taxon>Amphipyrinae</taxon>
        <taxon>Spodoptera</taxon>
    </lineage>
</organism>
<evidence type="ECO:0000256" key="4">
    <source>
        <dbReference type="ARBA" id="ARBA00022679"/>
    </source>
</evidence>
<evidence type="ECO:0000256" key="6">
    <source>
        <dbReference type="ARBA" id="ARBA00022989"/>
    </source>
</evidence>
<dbReference type="GO" id="GO:0016757">
    <property type="term" value="F:glycosyltransferase activity"/>
    <property type="evidence" value="ECO:0007669"/>
    <property type="project" value="UniProtKB-UniRule"/>
</dbReference>
<evidence type="ECO:0000256" key="3">
    <source>
        <dbReference type="ARBA" id="ARBA00022676"/>
    </source>
</evidence>
<gene>
    <name evidence="10" type="primary">LOC111347813</name>
</gene>
<evidence type="ECO:0000256" key="8">
    <source>
        <dbReference type="RuleBase" id="RU366017"/>
    </source>
</evidence>
<keyword evidence="6 8" id="KW-1133">Transmembrane helix</keyword>
<comment type="subcellular location">
    <subcellularLocation>
        <location evidence="1">Membrane</location>
        <topology evidence="1">Single-pass membrane protein</topology>
    </subcellularLocation>
</comment>
<dbReference type="GeneID" id="111347813"/>
<dbReference type="Pfam" id="PF01697">
    <property type="entry name" value="Glyco_transf_92"/>
    <property type="match status" value="1"/>
</dbReference>
<dbReference type="Proteomes" id="UP000301870">
    <property type="component" value="Chromosome 6"/>
</dbReference>
<name>A0A9J7IH26_SPOLT</name>